<dbReference type="InterPro" id="IPR003744">
    <property type="entry name" value="YhhQ"/>
</dbReference>
<keyword evidence="1" id="KW-0812">Transmembrane</keyword>
<reference evidence="2" key="1">
    <citation type="submission" date="2018-05" db="EMBL/GenBank/DDBJ databases">
        <authorList>
            <person name="Lanie J.A."/>
            <person name="Ng W.-L."/>
            <person name="Kazmierczak K.M."/>
            <person name="Andrzejewski T.M."/>
            <person name="Davidsen T.M."/>
            <person name="Wayne K.J."/>
            <person name="Tettelin H."/>
            <person name="Glass J.I."/>
            <person name="Rusch D."/>
            <person name="Podicherti R."/>
            <person name="Tsui H.-C.T."/>
            <person name="Winkler M.E."/>
        </authorList>
    </citation>
    <scope>NUCLEOTIDE SEQUENCE</scope>
</reference>
<feature type="transmembrane region" description="Helical" evidence="1">
    <location>
        <begin position="53"/>
        <end position="77"/>
    </location>
</feature>
<sequence length="204" mass="23153">VSCNLIFQKFFTWSALGISDFFVLSVGIIAYPITFIVTDLISELYGRRRANQVVLAGFFASVFTVILVYVAMAVPTAEMSPLDNATFEKVFGLSGPAFFGSMLAYLTAQFIDIRIFHFWKRLTEGKYLWLRNNASTMCSQFVDTSVILLILCSAGVIDWALFSSLLWKGWLFKILVALIDTPIIYFCIWLLRDKIQPVSHLEEN</sequence>
<feature type="non-terminal residue" evidence="2">
    <location>
        <position position="1"/>
    </location>
</feature>
<protein>
    <submittedName>
        <fullName evidence="2">Uncharacterized protein</fullName>
    </submittedName>
</protein>
<keyword evidence="1" id="KW-1133">Transmembrane helix</keyword>
<dbReference type="HAMAP" id="MF_02088">
    <property type="entry name" value="Q_prec_transport"/>
    <property type="match status" value="1"/>
</dbReference>
<keyword evidence="1" id="KW-0472">Membrane</keyword>
<dbReference type="Pfam" id="PF02592">
    <property type="entry name" value="Vut_1"/>
    <property type="match status" value="1"/>
</dbReference>
<name>A0A381R9K0_9ZZZZ</name>
<dbReference type="AlphaFoldDB" id="A0A381R9K0"/>
<evidence type="ECO:0000256" key="1">
    <source>
        <dbReference type="SAM" id="Phobius"/>
    </source>
</evidence>
<proteinExistence type="inferred from homology"/>
<dbReference type="PANTHER" id="PTHR34300">
    <property type="entry name" value="QUEUOSINE PRECURSOR TRANSPORTER-RELATED"/>
    <property type="match status" value="1"/>
</dbReference>
<organism evidence="2">
    <name type="scientific">marine metagenome</name>
    <dbReference type="NCBI Taxonomy" id="408172"/>
    <lineage>
        <taxon>unclassified sequences</taxon>
        <taxon>metagenomes</taxon>
        <taxon>ecological metagenomes</taxon>
    </lineage>
</organism>
<feature type="transmembrane region" description="Helical" evidence="1">
    <location>
        <begin position="174"/>
        <end position="191"/>
    </location>
</feature>
<feature type="transmembrane region" description="Helical" evidence="1">
    <location>
        <begin position="97"/>
        <end position="119"/>
    </location>
</feature>
<feature type="transmembrane region" description="Helical" evidence="1">
    <location>
        <begin position="140"/>
        <end position="162"/>
    </location>
</feature>
<evidence type="ECO:0000313" key="2">
    <source>
        <dbReference type="EMBL" id="SUZ88415.1"/>
    </source>
</evidence>
<dbReference type="PANTHER" id="PTHR34300:SF2">
    <property type="entry name" value="QUEUOSINE PRECURSOR TRANSPORTER-RELATED"/>
    <property type="match status" value="1"/>
</dbReference>
<feature type="transmembrane region" description="Helical" evidence="1">
    <location>
        <begin position="21"/>
        <end position="41"/>
    </location>
</feature>
<accession>A0A381R9K0</accession>
<dbReference type="NCBIfam" id="TIGR00697">
    <property type="entry name" value="queuosine precursor transporter"/>
    <property type="match status" value="1"/>
</dbReference>
<dbReference type="EMBL" id="UINC01001769">
    <property type="protein sequence ID" value="SUZ88415.1"/>
    <property type="molecule type" value="Genomic_DNA"/>
</dbReference>
<gene>
    <name evidence="2" type="ORF">METZ01_LOCUS41269</name>
</gene>